<dbReference type="GO" id="GO:0008146">
    <property type="term" value="F:sulfotransferase activity"/>
    <property type="evidence" value="ECO:0007669"/>
    <property type="project" value="InterPro"/>
</dbReference>
<keyword evidence="9" id="KW-0119">Carbohydrate metabolism</keyword>
<keyword evidence="10" id="KW-0732">Signal</keyword>
<reference evidence="11" key="1">
    <citation type="submission" date="2018-01" db="EMBL/GenBank/DDBJ databases">
        <title>An insight into the sialome of Amazonian anophelines.</title>
        <authorList>
            <person name="Ribeiro J.M."/>
            <person name="Scarpassa V."/>
            <person name="Calvo E."/>
        </authorList>
    </citation>
    <scope>NUCLEOTIDE SEQUENCE</scope>
</reference>
<proteinExistence type="inferred from homology"/>
<dbReference type="GO" id="GO:0000139">
    <property type="term" value="C:Golgi membrane"/>
    <property type="evidence" value="ECO:0007669"/>
    <property type="project" value="UniProtKB-SubCell"/>
</dbReference>
<dbReference type="InterPro" id="IPR005331">
    <property type="entry name" value="Sulfotransferase"/>
</dbReference>
<evidence type="ECO:0000256" key="7">
    <source>
        <dbReference type="ARBA" id="ARBA00023136"/>
    </source>
</evidence>
<keyword evidence="7" id="KW-0472">Membrane</keyword>
<keyword evidence="4" id="KW-0812">Transmembrane</keyword>
<dbReference type="PANTHER" id="PTHR12137:SF54">
    <property type="entry name" value="CARBOHYDRATE SULFOTRANSFERASE"/>
    <property type="match status" value="1"/>
</dbReference>
<evidence type="ECO:0000256" key="8">
    <source>
        <dbReference type="ARBA" id="ARBA00023180"/>
    </source>
</evidence>
<dbReference type="EMBL" id="GGFL01015622">
    <property type="protein sequence ID" value="MBW79800.1"/>
    <property type="molecule type" value="Transcribed_RNA"/>
</dbReference>
<keyword evidence="9" id="KW-0735">Signal-anchor</keyword>
<dbReference type="PANTHER" id="PTHR12137">
    <property type="entry name" value="CARBOHYDRATE SULFOTRANSFERASE"/>
    <property type="match status" value="1"/>
</dbReference>
<protein>
    <recommendedName>
        <fullName evidence="9">Carbohydrate sulfotransferase</fullName>
        <ecNumber evidence="9">2.8.2.-</ecNumber>
    </recommendedName>
</protein>
<evidence type="ECO:0000256" key="6">
    <source>
        <dbReference type="ARBA" id="ARBA00023034"/>
    </source>
</evidence>
<evidence type="ECO:0000256" key="9">
    <source>
        <dbReference type="RuleBase" id="RU364020"/>
    </source>
</evidence>
<evidence type="ECO:0000256" key="1">
    <source>
        <dbReference type="ARBA" id="ARBA00004323"/>
    </source>
</evidence>
<keyword evidence="6 9" id="KW-0333">Golgi apparatus</keyword>
<evidence type="ECO:0000256" key="4">
    <source>
        <dbReference type="ARBA" id="ARBA00022692"/>
    </source>
</evidence>
<evidence type="ECO:0000256" key="10">
    <source>
        <dbReference type="SAM" id="SignalP"/>
    </source>
</evidence>
<evidence type="ECO:0000256" key="3">
    <source>
        <dbReference type="ARBA" id="ARBA00022679"/>
    </source>
</evidence>
<keyword evidence="8 9" id="KW-0325">Glycoprotein</keyword>
<dbReference type="InterPro" id="IPR018011">
    <property type="entry name" value="Carb_sulfotrans_8-10"/>
</dbReference>
<keyword evidence="5" id="KW-1133">Transmembrane helix</keyword>
<keyword evidence="3 9" id="KW-0808">Transferase</keyword>
<name>A0A2M4DQF9_ANODA</name>
<dbReference type="VEuPathDB" id="VectorBase:ADAR2_005389"/>
<organism evidence="11">
    <name type="scientific">Anopheles darlingi</name>
    <name type="common">Mosquito</name>
    <dbReference type="NCBI Taxonomy" id="43151"/>
    <lineage>
        <taxon>Eukaryota</taxon>
        <taxon>Metazoa</taxon>
        <taxon>Ecdysozoa</taxon>
        <taxon>Arthropoda</taxon>
        <taxon>Hexapoda</taxon>
        <taxon>Insecta</taxon>
        <taxon>Pterygota</taxon>
        <taxon>Neoptera</taxon>
        <taxon>Endopterygota</taxon>
        <taxon>Diptera</taxon>
        <taxon>Nematocera</taxon>
        <taxon>Culicoidea</taxon>
        <taxon>Culicidae</taxon>
        <taxon>Anophelinae</taxon>
        <taxon>Anopheles</taxon>
    </lineage>
</organism>
<dbReference type="GO" id="GO:0016051">
    <property type="term" value="P:carbohydrate biosynthetic process"/>
    <property type="evidence" value="ECO:0007669"/>
    <property type="project" value="InterPro"/>
</dbReference>
<comment type="similarity">
    <text evidence="2 9">Belongs to the sulfotransferase 2 family.</text>
</comment>
<accession>A0A2M4DQF9</accession>
<feature type="chain" id="PRO_5014889051" description="Carbohydrate sulfotransferase" evidence="10">
    <location>
        <begin position="23"/>
        <end position="333"/>
    </location>
</feature>
<evidence type="ECO:0000256" key="2">
    <source>
        <dbReference type="ARBA" id="ARBA00006339"/>
    </source>
</evidence>
<dbReference type="AlphaFoldDB" id="A0A2M4DQF9"/>
<comment type="subcellular location">
    <subcellularLocation>
        <location evidence="1 9">Golgi apparatus membrane</location>
        <topology evidence="1 9">Single-pass type II membrane protein</topology>
    </subcellularLocation>
</comment>
<evidence type="ECO:0000313" key="11">
    <source>
        <dbReference type="EMBL" id="MBW79800.1"/>
    </source>
</evidence>
<dbReference type="Pfam" id="PF03567">
    <property type="entry name" value="Sulfotransfer_2"/>
    <property type="match status" value="1"/>
</dbReference>
<feature type="signal peptide" evidence="10">
    <location>
        <begin position="1"/>
        <end position="22"/>
    </location>
</feature>
<dbReference type="EC" id="2.8.2.-" evidence="9"/>
<evidence type="ECO:0000256" key="5">
    <source>
        <dbReference type="ARBA" id="ARBA00022989"/>
    </source>
</evidence>
<sequence>MYKMWITWKAFMYFTLISLLEAALDWPEPNDELMLGLTRGHLHEYELTQAHNLYRQDVLQKSCIYSVAKDDIAERIELLKEFPTDHLLIDRDHKFLYCYVPKVACTNWKRMMMIMVSKWNGTDPLQIPADLAHSAGMFETFQSLSDEEKAVVLSDYNRFILVRHPLERLLSAFRNKLEGNSRSAKYFQSRIGRQIIKSFRLHATNESFANANDVTFYEFIQYLLTPELSKSGNMSFNEHWEPISNLCHPCLVHYNIIGKYETLADDSSLALHMAGAGSLSFPLVYKTASTRERLKQYFNDIPFETLKRLYLLYESDFKNFDYGLEEIFGLELV</sequence>
<dbReference type="VEuPathDB" id="VectorBase:ADAC006006"/>